<keyword evidence="3" id="KW-1185">Reference proteome</keyword>
<comment type="caution">
    <text evidence="2">The sequence shown here is derived from an EMBL/GenBank/DDBJ whole genome shotgun (WGS) entry which is preliminary data.</text>
</comment>
<dbReference type="EMBL" id="BAABAS010000004">
    <property type="protein sequence ID" value="GAA4226460.1"/>
    <property type="molecule type" value="Genomic_DNA"/>
</dbReference>
<organism evidence="2 3">
    <name type="scientific">Actinomadura meridiana</name>
    <dbReference type="NCBI Taxonomy" id="559626"/>
    <lineage>
        <taxon>Bacteria</taxon>
        <taxon>Bacillati</taxon>
        <taxon>Actinomycetota</taxon>
        <taxon>Actinomycetes</taxon>
        <taxon>Streptosporangiales</taxon>
        <taxon>Thermomonosporaceae</taxon>
        <taxon>Actinomadura</taxon>
    </lineage>
</organism>
<feature type="region of interest" description="Disordered" evidence="1">
    <location>
        <begin position="100"/>
        <end position="121"/>
    </location>
</feature>
<name>A0ABP8BV17_9ACTN</name>
<reference evidence="3" key="1">
    <citation type="journal article" date="2019" name="Int. J. Syst. Evol. Microbiol.">
        <title>The Global Catalogue of Microorganisms (GCM) 10K type strain sequencing project: providing services to taxonomists for standard genome sequencing and annotation.</title>
        <authorList>
            <consortium name="The Broad Institute Genomics Platform"/>
            <consortium name="The Broad Institute Genome Sequencing Center for Infectious Disease"/>
            <person name="Wu L."/>
            <person name="Ma J."/>
        </authorList>
    </citation>
    <scope>NUCLEOTIDE SEQUENCE [LARGE SCALE GENOMIC DNA]</scope>
    <source>
        <strain evidence="3">JCM 17440</strain>
    </source>
</reference>
<sequence length="121" mass="12651">MSQQGAVGVGEFLLGESGEQEALHPRGFPDEVGDIDGGLRSGGVADADQDSPALECAECRSGEVAAQAVEDDVRSCAVRQPRDPGAERFLLQVNHREVASSWGWPGGTAASSRHVPSRVVP</sequence>
<accession>A0ABP8BV17</accession>
<evidence type="ECO:0000313" key="3">
    <source>
        <dbReference type="Proteomes" id="UP001501710"/>
    </source>
</evidence>
<evidence type="ECO:0000313" key="2">
    <source>
        <dbReference type="EMBL" id="GAA4226460.1"/>
    </source>
</evidence>
<feature type="region of interest" description="Disordered" evidence="1">
    <location>
        <begin position="20"/>
        <end position="49"/>
    </location>
</feature>
<protein>
    <submittedName>
        <fullName evidence="2">Uncharacterized protein</fullName>
    </submittedName>
</protein>
<dbReference type="Proteomes" id="UP001501710">
    <property type="component" value="Unassembled WGS sequence"/>
</dbReference>
<evidence type="ECO:0000256" key="1">
    <source>
        <dbReference type="SAM" id="MobiDB-lite"/>
    </source>
</evidence>
<gene>
    <name evidence="2" type="ORF">GCM10022254_11560</name>
</gene>
<proteinExistence type="predicted"/>